<organism evidence="7 8">
    <name type="scientific">Tritrichomonas foetus</name>
    <dbReference type="NCBI Taxonomy" id="1144522"/>
    <lineage>
        <taxon>Eukaryota</taxon>
        <taxon>Metamonada</taxon>
        <taxon>Parabasalia</taxon>
        <taxon>Tritrichomonadida</taxon>
        <taxon>Tritrichomonadidae</taxon>
        <taxon>Tritrichomonas</taxon>
    </lineage>
</organism>
<protein>
    <submittedName>
        <fullName evidence="7">Serine incorporator-like protein</fullName>
    </submittedName>
</protein>
<dbReference type="RefSeq" id="XP_068352463.1">
    <property type="nucleotide sequence ID" value="XM_068509575.1"/>
</dbReference>
<comment type="caution">
    <text evidence="7">The sequence shown here is derived from an EMBL/GenBank/DDBJ whole genome shotgun (WGS) entry which is preliminary data.</text>
</comment>
<evidence type="ECO:0000256" key="4">
    <source>
        <dbReference type="ARBA" id="ARBA00022989"/>
    </source>
</evidence>
<comment type="similarity">
    <text evidence="2">Belongs to the TDE1 family.</text>
</comment>
<accession>A0A1J4JJJ1</accession>
<dbReference type="Pfam" id="PF03348">
    <property type="entry name" value="Serinc"/>
    <property type="match status" value="2"/>
</dbReference>
<feature type="transmembrane region" description="Helical" evidence="6">
    <location>
        <begin position="214"/>
        <end position="237"/>
    </location>
</feature>
<dbReference type="Proteomes" id="UP000179807">
    <property type="component" value="Unassembled WGS sequence"/>
</dbReference>
<feature type="transmembrane region" description="Helical" evidence="6">
    <location>
        <begin position="348"/>
        <end position="369"/>
    </location>
</feature>
<name>A0A1J4JJJ1_9EUKA</name>
<dbReference type="GeneID" id="94844279"/>
<feature type="transmembrane region" description="Helical" evidence="6">
    <location>
        <begin position="180"/>
        <end position="202"/>
    </location>
</feature>
<keyword evidence="3 6" id="KW-0812">Transmembrane</keyword>
<dbReference type="EMBL" id="MLAK01001011">
    <property type="protein sequence ID" value="OHS99326.1"/>
    <property type="molecule type" value="Genomic_DNA"/>
</dbReference>
<gene>
    <name evidence="7" type="ORF">TRFO_34271</name>
</gene>
<keyword evidence="8" id="KW-1185">Reference proteome</keyword>
<feature type="transmembrane region" description="Helical" evidence="6">
    <location>
        <begin position="71"/>
        <end position="88"/>
    </location>
</feature>
<evidence type="ECO:0000256" key="6">
    <source>
        <dbReference type="SAM" id="Phobius"/>
    </source>
</evidence>
<evidence type="ECO:0000256" key="3">
    <source>
        <dbReference type="ARBA" id="ARBA00022692"/>
    </source>
</evidence>
<dbReference type="GO" id="GO:0016020">
    <property type="term" value="C:membrane"/>
    <property type="evidence" value="ECO:0007669"/>
    <property type="project" value="UniProtKB-SubCell"/>
</dbReference>
<feature type="transmembrane region" description="Helical" evidence="6">
    <location>
        <begin position="147"/>
        <end position="168"/>
    </location>
</feature>
<feature type="transmembrane region" description="Helical" evidence="6">
    <location>
        <begin position="274"/>
        <end position="295"/>
    </location>
</feature>
<feature type="transmembrane region" description="Helical" evidence="6">
    <location>
        <begin position="108"/>
        <end position="127"/>
    </location>
</feature>
<comment type="subcellular location">
    <subcellularLocation>
        <location evidence="1">Membrane</location>
        <topology evidence="1">Multi-pass membrane protein</topology>
    </subcellularLocation>
</comment>
<evidence type="ECO:0000256" key="5">
    <source>
        <dbReference type="ARBA" id="ARBA00023136"/>
    </source>
</evidence>
<keyword evidence="5 6" id="KW-0472">Membrane</keyword>
<feature type="transmembrane region" description="Helical" evidence="6">
    <location>
        <begin position="307"/>
        <end position="328"/>
    </location>
</feature>
<proteinExistence type="inferred from homology"/>
<dbReference type="InterPro" id="IPR005016">
    <property type="entry name" value="TDE1/TMS"/>
</dbReference>
<dbReference type="PANTHER" id="PTHR10383:SF9">
    <property type="entry name" value="SERINE INCORPORATOR, ISOFORM F"/>
    <property type="match status" value="1"/>
</dbReference>
<evidence type="ECO:0000256" key="1">
    <source>
        <dbReference type="ARBA" id="ARBA00004141"/>
    </source>
</evidence>
<sequence length="420" mass="47316">MTLLYRTKYLNFHRNLHKKTIPTISIPEKKNHVTFLKMEYHEFSDSKDLPIQLSHPSPGADAEHNLKKANIYYMGKFIFVGILCFILYNTGSTWLGKIINTIYTGKSAIGVSLVARTTSSLAIWYLVHSIITICNKNLVDSCQFMIHISWPWLHSLIYFGIWAGFWFIPDDFFDFYMKAAIYISGIYLVLQIIFLVDFFHSLNDKFASDDDGNNWLLLTVTIVLTVISIAGYGAEFYVFGRGDCSKNNIIISVNLVISIILFVASLIIEHGSIFTASLICAYCSYLTCAGLMCEPSCNSISKSGTQIYYSIAASLFTLTWAGYSAFSASSQFTDSCSCKQSEDGDEPIFSLSFFHLVFALASVYITMIVTHWGLADEQASWTTDRGKIALWINLSATWVTQLLYAWTLVAPLVCPDRDFS</sequence>
<dbReference type="PANTHER" id="PTHR10383">
    <property type="entry name" value="SERINE INCORPORATOR"/>
    <property type="match status" value="1"/>
</dbReference>
<evidence type="ECO:0000313" key="7">
    <source>
        <dbReference type="EMBL" id="OHS99326.1"/>
    </source>
</evidence>
<evidence type="ECO:0000313" key="8">
    <source>
        <dbReference type="Proteomes" id="UP000179807"/>
    </source>
</evidence>
<feature type="transmembrane region" description="Helical" evidence="6">
    <location>
        <begin position="390"/>
        <end position="413"/>
    </location>
</feature>
<feature type="transmembrane region" description="Helical" evidence="6">
    <location>
        <begin position="249"/>
        <end position="268"/>
    </location>
</feature>
<dbReference type="VEuPathDB" id="TrichDB:TRFO_34271"/>
<keyword evidence="4 6" id="KW-1133">Transmembrane helix</keyword>
<evidence type="ECO:0000256" key="2">
    <source>
        <dbReference type="ARBA" id="ARBA00006665"/>
    </source>
</evidence>
<dbReference type="AlphaFoldDB" id="A0A1J4JJJ1"/>
<dbReference type="OrthoDB" id="5963193at2759"/>
<reference evidence="7" key="1">
    <citation type="submission" date="2016-10" db="EMBL/GenBank/DDBJ databases">
        <authorList>
            <person name="Benchimol M."/>
            <person name="Almeida L.G."/>
            <person name="Vasconcelos A.T."/>
            <person name="Perreira-Neves A."/>
            <person name="Rosa I.A."/>
            <person name="Tasca T."/>
            <person name="Bogo M.R."/>
            <person name="de Souza W."/>
        </authorList>
    </citation>
    <scope>NUCLEOTIDE SEQUENCE [LARGE SCALE GENOMIC DNA]</scope>
    <source>
        <strain evidence="7">K</strain>
    </source>
</reference>